<dbReference type="InterPro" id="IPR010502">
    <property type="entry name" value="Carb-bd_dom_fam9"/>
</dbReference>
<name>A0ABQ6NUD9_9BACL</name>
<dbReference type="SMART" id="SM00633">
    <property type="entry name" value="Glyco_10"/>
    <property type="match status" value="1"/>
</dbReference>
<evidence type="ECO:0000313" key="16">
    <source>
        <dbReference type="EMBL" id="GMK48717.1"/>
    </source>
</evidence>
<gene>
    <name evidence="16" type="ORF">PghCCS26_58470</name>
</gene>
<evidence type="ECO:0000313" key="17">
    <source>
        <dbReference type="Proteomes" id="UP001285921"/>
    </source>
</evidence>
<dbReference type="SUPFAM" id="SSF49344">
    <property type="entry name" value="CBD9-like"/>
    <property type="match status" value="1"/>
</dbReference>
<proteinExistence type="inferred from homology"/>
<evidence type="ECO:0000256" key="1">
    <source>
        <dbReference type="ARBA" id="ARBA00000681"/>
    </source>
</evidence>
<dbReference type="PRINTS" id="PR00134">
    <property type="entry name" value="GLHYDRLASE10"/>
</dbReference>
<evidence type="ECO:0000256" key="9">
    <source>
        <dbReference type="ARBA" id="ARBA00023295"/>
    </source>
</evidence>
<keyword evidence="4" id="KW-0858">Xylan degradation</keyword>
<keyword evidence="9 12" id="KW-0326">Glycosidase</keyword>
<dbReference type="InterPro" id="IPR001119">
    <property type="entry name" value="SLH_dom"/>
</dbReference>
<feature type="signal peptide" evidence="13">
    <location>
        <begin position="1"/>
        <end position="30"/>
    </location>
</feature>
<evidence type="ECO:0000256" key="4">
    <source>
        <dbReference type="ARBA" id="ARBA00022651"/>
    </source>
</evidence>
<evidence type="ECO:0000259" key="15">
    <source>
        <dbReference type="PROSITE" id="PS51760"/>
    </source>
</evidence>
<dbReference type="Gene3D" id="3.20.20.80">
    <property type="entry name" value="Glycosidases"/>
    <property type="match status" value="1"/>
</dbReference>
<dbReference type="InterPro" id="IPR001000">
    <property type="entry name" value="GH10_dom"/>
</dbReference>
<dbReference type="SUPFAM" id="SSF49785">
    <property type="entry name" value="Galactose-binding domain-like"/>
    <property type="match status" value="3"/>
</dbReference>
<dbReference type="InterPro" id="IPR008979">
    <property type="entry name" value="Galactose-bd-like_sf"/>
</dbReference>
<feature type="domain" description="GH10" evidence="15">
    <location>
        <begin position="513"/>
        <end position="850"/>
    </location>
</feature>
<dbReference type="InterPro" id="IPR044846">
    <property type="entry name" value="GH10"/>
</dbReference>
<dbReference type="Pfam" id="PF02018">
    <property type="entry name" value="CBM_4_9"/>
    <property type="match status" value="3"/>
</dbReference>
<keyword evidence="6" id="KW-0677">Repeat</keyword>
<dbReference type="Pfam" id="PF00331">
    <property type="entry name" value="Glyco_hydro_10"/>
    <property type="match status" value="1"/>
</dbReference>
<keyword evidence="10 12" id="KW-0624">Polysaccharide degradation</keyword>
<organism evidence="16 17">
    <name type="scientific">Paenibacillus glycanilyticus</name>
    <dbReference type="NCBI Taxonomy" id="126569"/>
    <lineage>
        <taxon>Bacteria</taxon>
        <taxon>Bacillati</taxon>
        <taxon>Bacillota</taxon>
        <taxon>Bacilli</taxon>
        <taxon>Bacillales</taxon>
        <taxon>Paenibacillaceae</taxon>
        <taxon>Paenibacillus</taxon>
    </lineage>
</organism>
<keyword evidence="5 13" id="KW-0732">Signal</keyword>
<feature type="chain" id="PRO_5045870128" description="Beta-xylanase" evidence="13">
    <location>
        <begin position="31"/>
        <end position="1460"/>
    </location>
</feature>
<reference evidence="16 17" key="1">
    <citation type="submission" date="2023-05" db="EMBL/GenBank/DDBJ databases">
        <title>Draft genome of Paenibacillus sp. CCS26.</title>
        <authorList>
            <person name="Akita H."/>
            <person name="Shinto Y."/>
            <person name="Kimura Z."/>
        </authorList>
    </citation>
    <scope>NUCLEOTIDE SEQUENCE [LARGE SCALE GENOMIC DNA]</scope>
    <source>
        <strain evidence="16 17">CCS26</strain>
    </source>
</reference>
<evidence type="ECO:0000256" key="8">
    <source>
        <dbReference type="ARBA" id="ARBA00023277"/>
    </source>
</evidence>
<dbReference type="Pfam" id="PF06452">
    <property type="entry name" value="CBM9_1"/>
    <property type="match status" value="1"/>
</dbReference>
<evidence type="ECO:0000256" key="11">
    <source>
        <dbReference type="PROSITE-ProRule" id="PRU10061"/>
    </source>
</evidence>
<evidence type="ECO:0000256" key="5">
    <source>
        <dbReference type="ARBA" id="ARBA00022729"/>
    </source>
</evidence>
<feature type="domain" description="SLH" evidence="14">
    <location>
        <begin position="1344"/>
        <end position="1403"/>
    </location>
</feature>
<dbReference type="PANTHER" id="PTHR31490:SF88">
    <property type="entry name" value="BETA-XYLANASE"/>
    <property type="match status" value="1"/>
</dbReference>
<dbReference type="PROSITE" id="PS00591">
    <property type="entry name" value="GH10_1"/>
    <property type="match status" value="1"/>
</dbReference>
<dbReference type="Pfam" id="PF00395">
    <property type="entry name" value="SLH"/>
    <property type="match status" value="3"/>
</dbReference>
<evidence type="ECO:0000256" key="10">
    <source>
        <dbReference type="ARBA" id="ARBA00023326"/>
    </source>
</evidence>
<dbReference type="PROSITE" id="PS51760">
    <property type="entry name" value="GH10_2"/>
    <property type="match status" value="1"/>
</dbReference>
<comment type="similarity">
    <text evidence="3 12">Belongs to the glycosyl hydrolase 10 (cellulase F) family.</text>
</comment>
<dbReference type="PROSITE" id="PS51272">
    <property type="entry name" value="SLH"/>
    <property type="match status" value="3"/>
</dbReference>
<dbReference type="InterPro" id="IPR003305">
    <property type="entry name" value="CenC_carb-bd"/>
</dbReference>
<comment type="caution">
    <text evidence="16">The sequence shown here is derived from an EMBL/GenBank/DDBJ whole genome shotgun (WGS) entry which is preliminary data.</text>
</comment>
<dbReference type="Gene3D" id="2.60.120.260">
    <property type="entry name" value="Galactose-binding domain-like"/>
    <property type="match status" value="3"/>
</dbReference>
<dbReference type="InterPro" id="IPR031158">
    <property type="entry name" value="GH10_AS"/>
</dbReference>
<evidence type="ECO:0000259" key="14">
    <source>
        <dbReference type="PROSITE" id="PS51272"/>
    </source>
</evidence>
<sequence length="1460" mass="157210">MSRSLKKFVSILLAAALLIPIGRLAPVAEAAENPTIVYHEDFAIDKGKAVQSGGASLTQVTGKVFDGNNDGSALYVSNRANTWDAADFKFTDIGLQNGKTYTVTVKGYVDQDATVPSGAQAFLQAVDSNNYGFLASANFAAGTAFTLTKEFTVDTSVSTQLRVQSSEEGKGVPFYIGDILITANPTTTTNTVYHEDFATDKGKAVQSGGANLAQVADKVFDGNDDGKALYVSNRANTWDAADFKFADIGLQNGKTYTVTVKGYVDQDATVPSGAQAFLQAVDSNNYGFLASANFAAGSAFMLTKEFTVDTSVSTQLRVQSSEEGKAVPFYIGDILITETVNSGGGEEPTRPPALPFNTITFEDQTTGGFTGRAGTETLTVTNEANHTADGSHALKVEGRTVEWHGPSLRVEKYVNKGYEYKVTAWVKLLSPETSTKLELASQVGDGGSANYPSLASKTITAADGWVQLQGNYRYNSVGGEYLTIYVQSSNATASYYIDDISFESTGSGPVGIQKDITPLKEVYKNDFLIGNAISAEDLEGTRLELLKMHHDVVTAGNAMKPDALQPTKGNFTFTAADAMVDKVLAEGMKMHGHVLVWHQQSPAWLNTKVDDNNNTVPLGRDEALVNLRTHIQTVMKHFGNKVISWDVVNEAMNDNPSNPADYKASLRQTPWYQAIGPDYVEQAFLAAREVLDDNPSWDIKLYYNDYNDDNQNKATAIYNMVKDINDRYAAAHNGKLLIDGIGMQGHYNINTNPENVKLSLEKFISLGVEVSVSELDVTAGTNYTLPENLSTAQAYLYAQLFKLYHEHADHIARVTFWGMDDNTSWRAENNPLLFDKNLQAKPAYYGVIDPDKYMEEHTPESKDANQAEAQYSTPVIDGTVDSVWNSAQTIPVNRYQMAWQGATGTAKALWDDQNLYVLVQVSDTQLNKANANAWEQDSVEVFLDQNNGKTTFYQGDDGQYRVNFDNETSFSPPSIAAGFESQTKKTANSYTVELKIPLTAVTPANQKKLGFDVQINDATDGARTSVAAWNDTTGNGYQDTSVYGELTLTGKSTGGTDNVGTTVPQTGNVVKNPDGSTTLKPEVKTTNGNAVGTVTGDDLKKALDQAAPAAGGKKQVIIDVPLQANAATYAVQLPTQSLKSQDGYQLTAKIANAFIQIPSNMLANTNVTTDQVSIRVAKASLDNVDAATRELIGNRPVIDLSLVAGGNVIAWNNPTAPVTVAVPYAPTAEELKHPEHIVIWYIDGSGKATPVPNSRYDATLGAVVFQTTHFSTYAAVSVFKTFGDLAKVPWAKEAIDAMASRGVIKGTGENTFSPASSIKRADFIALLVRALELHGTGTTNTAMFSDVPANAYYYNELAVAKQLGIATGFEDNTFKPDSSISRQDMMVLTTRALAVIGKQLPAGGSLNAFSDAASVAGYAQDSVAALVKAGVVQGSGSKLAPQDQLSRAEAAVILYRIWKL</sequence>
<evidence type="ECO:0000256" key="13">
    <source>
        <dbReference type="SAM" id="SignalP"/>
    </source>
</evidence>
<dbReference type="EC" id="3.2.1.8" evidence="12"/>
<keyword evidence="7 12" id="KW-0378">Hydrolase</keyword>
<dbReference type="Proteomes" id="UP001285921">
    <property type="component" value="Unassembled WGS sequence"/>
</dbReference>
<accession>A0ABQ6NUD9</accession>
<dbReference type="RefSeq" id="WP_317982211.1">
    <property type="nucleotide sequence ID" value="NZ_BTCL01000034.1"/>
</dbReference>
<evidence type="ECO:0000256" key="12">
    <source>
        <dbReference type="RuleBase" id="RU361174"/>
    </source>
</evidence>
<dbReference type="SUPFAM" id="SSF51445">
    <property type="entry name" value="(Trans)glycosidases"/>
    <property type="match status" value="1"/>
</dbReference>
<keyword evidence="8 12" id="KW-0119">Carbohydrate metabolism</keyword>
<comment type="catalytic activity">
    <reaction evidence="1 12">
        <text>Endohydrolysis of (1-&gt;4)-beta-D-xylosidic linkages in xylans.</text>
        <dbReference type="EC" id="3.2.1.8"/>
    </reaction>
</comment>
<dbReference type="CDD" id="cd00005">
    <property type="entry name" value="CBM9_like_1"/>
    <property type="match status" value="1"/>
</dbReference>
<comment type="pathway">
    <text evidence="2">Glycan degradation; xylan degradation.</text>
</comment>
<dbReference type="Gene3D" id="2.60.40.1190">
    <property type="match status" value="1"/>
</dbReference>
<evidence type="ECO:0000256" key="6">
    <source>
        <dbReference type="ARBA" id="ARBA00022737"/>
    </source>
</evidence>
<feature type="active site" description="Nucleophile" evidence="11">
    <location>
        <position position="774"/>
    </location>
</feature>
<dbReference type="PANTHER" id="PTHR31490">
    <property type="entry name" value="GLYCOSYL HYDROLASE"/>
    <property type="match status" value="1"/>
</dbReference>
<evidence type="ECO:0000256" key="2">
    <source>
        <dbReference type="ARBA" id="ARBA00004851"/>
    </source>
</evidence>
<dbReference type="InterPro" id="IPR017853">
    <property type="entry name" value="GH"/>
</dbReference>
<evidence type="ECO:0000256" key="3">
    <source>
        <dbReference type="ARBA" id="ARBA00007495"/>
    </source>
</evidence>
<keyword evidence="17" id="KW-1185">Reference proteome</keyword>
<dbReference type="EMBL" id="BTCL01000034">
    <property type="protein sequence ID" value="GMK48717.1"/>
    <property type="molecule type" value="Genomic_DNA"/>
</dbReference>
<protein>
    <recommendedName>
        <fullName evidence="12">Beta-xylanase</fullName>
        <ecNumber evidence="12">3.2.1.8</ecNumber>
    </recommendedName>
</protein>
<feature type="domain" description="SLH" evidence="14">
    <location>
        <begin position="1406"/>
        <end position="1460"/>
    </location>
</feature>
<evidence type="ECO:0000256" key="7">
    <source>
        <dbReference type="ARBA" id="ARBA00022801"/>
    </source>
</evidence>
<feature type="domain" description="SLH" evidence="14">
    <location>
        <begin position="1278"/>
        <end position="1341"/>
    </location>
</feature>